<evidence type="ECO:0000256" key="3">
    <source>
        <dbReference type="ARBA" id="ARBA00023157"/>
    </source>
</evidence>
<dbReference type="PROSITE" id="PS50853">
    <property type="entry name" value="FN3"/>
    <property type="match status" value="2"/>
</dbReference>
<feature type="chain" id="PRO_5040791762" description="Fibronectin type-III domain-containing protein" evidence="6">
    <location>
        <begin position="17"/>
        <end position="309"/>
    </location>
</feature>
<dbReference type="OrthoDB" id="5990199at2759"/>
<dbReference type="CDD" id="cd00063">
    <property type="entry name" value="FN3"/>
    <property type="match status" value="2"/>
</dbReference>
<gene>
    <name evidence="8" type="ORF">OS493_029591</name>
</gene>
<dbReference type="InterPro" id="IPR036116">
    <property type="entry name" value="FN3_sf"/>
</dbReference>
<reference evidence="8" key="1">
    <citation type="submission" date="2023-01" db="EMBL/GenBank/DDBJ databases">
        <title>Genome assembly of the deep-sea coral Lophelia pertusa.</title>
        <authorList>
            <person name="Herrera S."/>
            <person name="Cordes E."/>
        </authorList>
    </citation>
    <scope>NUCLEOTIDE SEQUENCE</scope>
    <source>
        <strain evidence="8">USNM1676648</strain>
        <tissue evidence="8">Polyp</tissue>
    </source>
</reference>
<protein>
    <recommendedName>
        <fullName evidence="7">Fibronectin type-III domain-containing protein</fullName>
    </recommendedName>
</protein>
<dbReference type="GO" id="GO:0004896">
    <property type="term" value="F:cytokine receptor activity"/>
    <property type="evidence" value="ECO:0007669"/>
    <property type="project" value="TreeGrafter"/>
</dbReference>
<keyword evidence="2" id="KW-0677">Repeat</keyword>
<keyword evidence="9" id="KW-1185">Reference proteome</keyword>
<organism evidence="8 9">
    <name type="scientific">Desmophyllum pertusum</name>
    <dbReference type="NCBI Taxonomy" id="174260"/>
    <lineage>
        <taxon>Eukaryota</taxon>
        <taxon>Metazoa</taxon>
        <taxon>Cnidaria</taxon>
        <taxon>Anthozoa</taxon>
        <taxon>Hexacorallia</taxon>
        <taxon>Scleractinia</taxon>
        <taxon>Caryophylliina</taxon>
        <taxon>Caryophylliidae</taxon>
        <taxon>Desmophyllum</taxon>
    </lineage>
</organism>
<dbReference type="EMBL" id="MU825426">
    <property type="protein sequence ID" value="KAJ7389693.1"/>
    <property type="molecule type" value="Genomic_DNA"/>
</dbReference>
<dbReference type="InterPro" id="IPR050379">
    <property type="entry name" value="Type-I_Cytokine_Rcpt"/>
</dbReference>
<feature type="domain" description="Fibronectin type-III" evidence="7">
    <location>
        <begin position="22"/>
        <end position="117"/>
    </location>
</feature>
<name>A0A9W9ZZ12_9CNID</name>
<accession>A0A9W9ZZ12</accession>
<dbReference type="GO" id="GO:0043235">
    <property type="term" value="C:receptor complex"/>
    <property type="evidence" value="ECO:0007669"/>
    <property type="project" value="TreeGrafter"/>
</dbReference>
<dbReference type="SMART" id="SM00060">
    <property type="entry name" value="FN3"/>
    <property type="match status" value="2"/>
</dbReference>
<keyword evidence="4" id="KW-0675">Receptor</keyword>
<dbReference type="Gene3D" id="2.60.40.10">
    <property type="entry name" value="Immunoglobulins"/>
    <property type="match status" value="2"/>
</dbReference>
<dbReference type="InterPro" id="IPR003961">
    <property type="entry name" value="FN3_dom"/>
</dbReference>
<evidence type="ECO:0000256" key="1">
    <source>
        <dbReference type="ARBA" id="ARBA00022729"/>
    </source>
</evidence>
<dbReference type="AlphaFoldDB" id="A0A9W9ZZ12"/>
<comment type="caution">
    <text evidence="8">The sequence shown here is derived from an EMBL/GenBank/DDBJ whole genome shotgun (WGS) entry which is preliminary data.</text>
</comment>
<keyword evidence="1 6" id="KW-0732">Signal</keyword>
<sequence length="309" mass="34402">MCLTWAMISLPGFSYASNTLGIPTDLRVTSVHDLTIMLTWKRPLTTAGTPDNSSLSYIVTFSSGGINIERQIVTTESAQLDLVVNKQYNIFVKAIQRANHQIQGVWSGALRVDTKDLAPAKPANLQMTNRRNGLTSTITVRWDKPRTTVQGITDTSILKYYVAYTNLESKREGKYQLPSKSPTSVKVVSSTPSSINVSWGPIPKEGRNGIILGFVVFYREDGSSKWSERDVTLVYSLELTGLTAGKLYYVTVAGYTKIGRGTKSTRKSIIVGGIHFNDIHNLNKQTFLFARSILFPLETCFRFDPKIPY</sequence>
<dbReference type="PANTHER" id="PTHR23036:SF151">
    <property type="entry name" value="FIBRONECTIN TYPE-III DOMAIN-CONTAINING PROTEIN"/>
    <property type="match status" value="1"/>
</dbReference>
<dbReference type="GO" id="GO:0009897">
    <property type="term" value="C:external side of plasma membrane"/>
    <property type="evidence" value="ECO:0007669"/>
    <property type="project" value="TreeGrafter"/>
</dbReference>
<evidence type="ECO:0000259" key="7">
    <source>
        <dbReference type="PROSITE" id="PS50853"/>
    </source>
</evidence>
<proteinExistence type="predicted"/>
<feature type="domain" description="Fibronectin type-III" evidence="7">
    <location>
        <begin position="181"/>
        <end position="274"/>
    </location>
</feature>
<evidence type="ECO:0000256" key="5">
    <source>
        <dbReference type="ARBA" id="ARBA00023180"/>
    </source>
</evidence>
<evidence type="ECO:0000256" key="6">
    <source>
        <dbReference type="SAM" id="SignalP"/>
    </source>
</evidence>
<feature type="signal peptide" evidence="6">
    <location>
        <begin position="1"/>
        <end position="16"/>
    </location>
</feature>
<evidence type="ECO:0000256" key="2">
    <source>
        <dbReference type="ARBA" id="ARBA00022737"/>
    </source>
</evidence>
<evidence type="ECO:0000313" key="9">
    <source>
        <dbReference type="Proteomes" id="UP001163046"/>
    </source>
</evidence>
<dbReference type="Pfam" id="PF00041">
    <property type="entry name" value="fn3"/>
    <property type="match status" value="1"/>
</dbReference>
<evidence type="ECO:0000256" key="4">
    <source>
        <dbReference type="ARBA" id="ARBA00023170"/>
    </source>
</evidence>
<dbReference type="Proteomes" id="UP001163046">
    <property type="component" value="Unassembled WGS sequence"/>
</dbReference>
<keyword evidence="5" id="KW-0325">Glycoprotein</keyword>
<dbReference type="PANTHER" id="PTHR23036">
    <property type="entry name" value="CYTOKINE RECEPTOR"/>
    <property type="match status" value="1"/>
</dbReference>
<dbReference type="SUPFAM" id="SSF49265">
    <property type="entry name" value="Fibronectin type III"/>
    <property type="match status" value="2"/>
</dbReference>
<keyword evidence="3" id="KW-1015">Disulfide bond</keyword>
<dbReference type="GO" id="GO:0019955">
    <property type="term" value="F:cytokine binding"/>
    <property type="evidence" value="ECO:0007669"/>
    <property type="project" value="TreeGrafter"/>
</dbReference>
<dbReference type="InterPro" id="IPR013783">
    <property type="entry name" value="Ig-like_fold"/>
</dbReference>
<evidence type="ECO:0000313" key="8">
    <source>
        <dbReference type="EMBL" id="KAJ7389693.1"/>
    </source>
</evidence>